<dbReference type="eggNOG" id="ENOG502TJ32">
    <property type="taxonomic scope" value="Eukaryota"/>
</dbReference>
<accession>G0PFX0</accession>
<dbReference type="AlphaFoldDB" id="G0PFX0"/>
<dbReference type="HOGENOM" id="CLU_1305828_0_0_1"/>
<dbReference type="OrthoDB" id="5802137at2759"/>
<feature type="transmembrane region" description="Helical" evidence="1">
    <location>
        <begin position="32"/>
        <end position="50"/>
    </location>
</feature>
<feature type="transmembrane region" description="Helical" evidence="1">
    <location>
        <begin position="158"/>
        <end position="179"/>
    </location>
</feature>
<keyword evidence="1" id="KW-1133">Transmembrane helix</keyword>
<feature type="transmembrane region" description="Helical" evidence="1">
    <location>
        <begin position="62"/>
        <end position="83"/>
    </location>
</feature>
<evidence type="ECO:0000313" key="2">
    <source>
        <dbReference type="EMBL" id="EGT54631.1"/>
    </source>
</evidence>
<proteinExistence type="predicted"/>
<dbReference type="InParanoid" id="G0PFX0"/>
<dbReference type="FunCoup" id="G0PFX0">
    <property type="interactions" value="388"/>
</dbReference>
<sequence length="211" mass="23978">MPIITFVIGYVYLVFGSFKTFNSIGFDPINSYISSAMLAIIMMFHVWKTAKTLSDDLVCPRTFALQLLLTHFSLIIVIAAIIALEWIPQSLTTKVASLLLFALFGYLLNIGAGNFPMFSVADPFYWSRNRHVSPAYERAFKATVLAFLSYFFSSLNSLWHSVATGVLVLVDVVLMAHYWEIAGFDDWEEPRRDNRVLHIPEDPVIDDLHMD</sequence>
<evidence type="ECO:0000313" key="3">
    <source>
        <dbReference type="Proteomes" id="UP000008068"/>
    </source>
</evidence>
<keyword evidence="1" id="KW-0812">Transmembrane</keyword>
<protein>
    <submittedName>
        <fullName evidence="2">Uncharacterized protein</fullName>
    </submittedName>
</protein>
<keyword evidence="1" id="KW-0472">Membrane</keyword>
<name>G0PFX0_CAEBE</name>
<organism evidence="3">
    <name type="scientific">Caenorhabditis brenneri</name>
    <name type="common">Nematode worm</name>
    <dbReference type="NCBI Taxonomy" id="135651"/>
    <lineage>
        <taxon>Eukaryota</taxon>
        <taxon>Metazoa</taxon>
        <taxon>Ecdysozoa</taxon>
        <taxon>Nematoda</taxon>
        <taxon>Chromadorea</taxon>
        <taxon>Rhabditida</taxon>
        <taxon>Rhabditina</taxon>
        <taxon>Rhabditomorpha</taxon>
        <taxon>Rhabditoidea</taxon>
        <taxon>Rhabditidae</taxon>
        <taxon>Peloderinae</taxon>
        <taxon>Caenorhabditis</taxon>
    </lineage>
</organism>
<gene>
    <name evidence="2" type="ORF">CAEBREN_22707</name>
</gene>
<reference evidence="3" key="1">
    <citation type="submission" date="2011-07" db="EMBL/GenBank/DDBJ databases">
        <authorList>
            <consortium name="Caenorhabditis brenneri Sequencing and Analysis Consortium"/>
            <person name="Wilson R.K."/>
        </authorList>
    </citation>
    <scope>NUCLEOTIDE SEQUENCE [LARGE SCALE GENOMIC DNA]</scope>
    <source>
        <strain evidence="3">PB2801</strain>
    </source>
</reference>
<dbReference type="EMBL" id="GL380388">
    <property type="protein sequence ID" value="EGT54631.1"/>
    <property type="molecule type" value="Genomic_DNA"/>
</dbReference>
<dbReference type="Proteomes" id="UP000008068">
    <property type="component" value="Unassembled WGS sequence"/>
</dbReference>
<evidence type="ECO:0000256" key="1">
    <source>
        <dbReference type="SAM" id="Phobius"/>
    </source>
</evidence>
<feature type="transmembrane region" description="Helical" evidence="1">
    <location>
        <begin position="7"/>
        <end position="26"/>
    </location>
</feature>
<keyword evidence="3" id="KW-1185">Reference proteome</keyword>
<feature type="transmembrane region" description="Helical" evidence="1">
    <location>
        <begin position="95"/>
        <end position="115"/>
    </location>
</feature>